<evidence type="ECO:0000313" key="7">
    <source>
        <dbReference type="Proteomes" id="UP000295136"/>
    </source>
</evidence>
<dbReference type="PRINTS" id="PR00420">
    <property type="entry name" value="RNGMNOXGNASE"/>
</dbReference>
<comment type="caution">
    <text evidence="6">The sequence shown here is derived from an EMBL/GenBank/DDBJ whole genome shotgun (WGS) entry which is preliminary data.</text>
</comment>
<comment type="cofactor">
    <cofactor evidence="1">
        <name>FAD</name>
        <dbReference type="ChEBI" id="CHEBI:57692"/>
    </cofactor>
</comment>
<dbReference type="SUPFAM" id="SSF51905">
    <property type="entry name" value="FAD/NAD(P)-binding domain"/>
    <property type="match status" value="1"/>
</dbReference>
<dbReference type="GO" id="GO:0016709">
    <property type="term" value="F:oxidoreductase activity, acting on paired donors, with incorporation or reduction of molecular oxygen, NAD(P)H as one donor, and incorporation of one atom of oxygen"/>
    <property type="evidence" value="ECO:0007669"/>
    <property type="project" value="UniProtKB-ARBA"/>
</dbReference>
<keyword evidence="7" id="KW-1185">Reference proteome</keyword>
<organism evidence="6 7">
    <name type="scientific">Nonomuraea mesophila</name>
    <dbReference type="NCBI Taxonomy" id="2530382"/>
    <lineage>
        <taxon>Bacteria</taxon>
        <taxon>Bacillati</taxon>
        <taxon>Actinomycetota</taxon>
        <taxon>Actinomycetes</taxon>
        <taxon>Streptosporangiales</taxon>
        <taxon>Streptosporangiaceae</taxon>
        <taxon>Nonomuraea</taxon>
    </lineage>
</organism>
<evidence type="ECO:0000256" key="1">
    <source>
        <dbReference type="ARBA" id="ARBA00001974"/>
    </source>
</evidence>
<dbReference type="Proteomes" id="UP000295136">
    <property type="component" value="Unassembled WGS sequence"/>
</dbReference>
<dbReference type="Pfam" id="PF21274">
    <property type="entry name" value="Rng_hyd_C"/>
    <property type="match status" value="1"/>
</dbReference>
<accession>A0A4R5EN83</accession>
<dbReference type="PANTHER" id="PTHR43004">
    <property type="entry name" value="TRK SYSTEM POTASSIUM UPTAKE PROTEIN"/>
    <property type="match status" value="1"/>
</dbReference>
<keyword evidence="3" id="KW-0274">FAD</keyword>
<evidence type="ECO:0000259" key="5">
    <source>
        <dbReference type="Pfam" id="PF01494"/>
    </source>
</evidence>
<dbReference type="Gene3D" id="3.50.50.60">
    <property type="entry name" value="FAD/NAD(P)-binding domain"/>
    <property type="match status" value="1"/>
</dbReference>
<evidence type="ECO:0000256" key="4">
    <source>
        <dbReference type="SAM" id="MobiDB-lite"/>
    </source>
</evidence>
<reference evidence="6 7" key="1">
    <citation type="submission" date="2019-03" db="EMBL/GenBank/DDBJ databases">
        <title>Draft genome sequences of novel Actinobacteria.</title>
        <authorList>
            <person name="Sahin N."/>
            <person name="Ay H."/>
            <person name="Saygin H."/>
        </authorList>
    </citation>
    <scope>NUCLEOTIDE SEQUENCE [LARGE SCALE GENOMIC DNA]</scope>
    <source>
        <strain evidence="6 7">6K102</strain>
    </source>
</reference>
<gene>
    <name evidence="6" type="ORF">E1295_35445</name>
</gene>
<name>A0A4R5EN83_9ACTN</name>
<dbReference type="EMBL" id="SMLD01000134">
    <property type="protein sequence ID" value="TDE36165.1"/>
    <property type="molecule type" value="Genomic_DNA"/>
</dbReference>
<dbReference type="Gene3D" id="3.30.70.2450">
    <property type="match status" value="1"/>
</dbReference>
<dbReference type="Pfam" id="PF01494">
    <property type="entry name" value="FAD_binding_3"/>
    <property type="match status" value="1"/>
</dbReference>
<feature type="region of interest" description="Disordered" evidence="4">
    <location>
        <begin position="406"/>
        <end position="437"/>
    </location>
</feature>
<feature type="domain" description="FAD-binding" evidence="5">
    <location>
        <begin position="5"/>
        <end position="346"/>
    </location>
</feature>
<dbReference type="AlphaFoldDB" id="A0A4R5EN83"/>
<evidence type="ECO:0000313" key="6">
    <source>
        <dbReference type="EMBL" id="TDE36165.1"/>
    </source>
</evidence>
<dbReference type="InterPro" id="IPR036188">
    <property type="entry name" value="FAD/NAD-bd_sf"/>
</dbReference>
<proteinExistence type="predicted"/>
<feature type="compositionally biased region" description="Basic and acidic residues" evidence="4">
    <location>
        <begin position="418"/>
        <end position="431"/>
    </location>
</feature>
<dbReference type="InterPro" id="IPR002938">
    <property type="entry name" value="FAD-bd"/>
</dbReference>
<keyword evidence="2" id="KW-0285">Flavoprotein</keyword>
<protein>
    <submittedName>
        <fullName evidence="6">Oxygenase</fullName>
    </submittedName>
</protein>
<evidence type="ECO:0000256" key="3">
    <source>
        <dbReference type="ARBA" id="ARBA00022827"/>
    </source>
</evidence>
<sequence>MTETAEVVVVGAGPAGLALACALRLHGVAVRVVDQAEGPATTSRANILHARGVEVLDRLGALGDLPGRSAPSLVLTTYIGGRAAIVTRFGDAGAGTPRPALVLPQTDIEGQLRARLAELGTDVEWGTTLTGLVQDERGVTAVLDGGRELRAGWLAGCDGSHSTVRELAGIPFPGAPLTDQWLLADVNARWDLARAGGHGWAHRDGPLFAMPMPGGEADDRWRLMAYLPGAKNERLTEPEILAAFRRLVGERAGLDGERIRDAIWASVFRVHRRLAGSYRRGRVLLAGDAAHIHSPMGGQGMVTGMGDAENLAWKLALVIQGRAGERLLDTYQDERRPLATEVLRNTSATTRLQIGDGLLTRLLIAWVLAPLGNHPAVQRRATQVASQLGVSYRRGPLAVRGSLLSPQRRLPRPGRRPLSADRRQRSGDRVPDLPCAGADGDATRLHAELRGRWALLAAGDAAQACRSEAGTFLGERLVVLTPDGWPADEVWLVRPDAHLAWRGRPGSGGLTRWLRGALRHGRAQA</sequence>
<dbReference type="GO" id="GO:0071949">
    <property type="term" value="F:FAD binding"/>
    <property type="evidence" value="ECO:0007669"/>
    <property type="project" value="InterPro"/>
</dbReference>
<dbReference type="Gene3D" id="3.40.30.120">
    <property type="match status" value="1"/>
</dbReference>
<evidence type="ECO:0000256" key="2">
    <source>
        <dbReference type="ARBA" id="ARBA00022630"/>
    </source>
</evidence>
<dbReference type="InterPro" id="IPR050641">
    <property type="entry name" value="RIFMO-like"/>
</dbReference>
<dbReference type="RefSeq" id="WP_132637496.1">
    <property type="nucleotide sequence ID" value="NZ_SMLD01000134.1"/>
</dbReference>
<dbReference type="PANTHER" id="PTHR43004:SF19">
    <property type="entry name" value="BINDING MONOOXYGENASE, PUTATIVE (JCVI)-RELATED"/>
    <property type="match status" value="1"/>
</dbReference>